<evidence type="ECO:0000313" key="4">
    <source>
        <dbReference type="Proteomes" id="UP000095192"/>
    </source>
</evidence>
<dbReference type="VEuPathDB" id="ToxoDB:cyc_09197"/>
<keyword evidence="4" id="KW-1185">Reference proteome</keyword>
<accession>A0A1D3CST6</accession>
<dbReference type="InterPro" id="IPR036397">
    <property type="entry name" value="RNaseH_sf"/>
</dbReference>
<dbReference type="InterPro" id="IPR002562">
    <property type="entry name" value="3'-5'_exonuclease_dom"/>
</dbReference>
<dbReference type="GO" id="GO:0006139">
    <property type="term" value="P:nucleobase-containing compound metabolic process"/>
    <property type="evidence" value="ECO:0007669"/>
    <property type="project" value="InterPro"/>
</dbReference>
<organism evidence="3 4">
    <name type="scientific">Cyclospora cayetanensis</name>
    <dbReference type="NCBI Taxonomy" id="88456"/>
    <lineage>
        <taxon>Eukaryota</taxon>
        <taxon>Sar</taxon>
        <taxon>Alveolata</taxon>
        <taxon>Apicomplexa</taxon>
        <taxon>Conoidasida</taxon>
        <taxon>Coccidia</taxon>
        <taxon>Eucoccidiorida</taxon>
        <taxon>Eimeriorina</taxon>
        <taxon>Eimeriidae</taxon>
        <taxon>Cyclospora</taxon>
    </lineage>
</organism>
<comment type="caution">
    <text evidence="3">The sequence shown here is derived from an EMBL/GenBank/DDBJ whole genome shotgun (WGS) entry which is preliminary data.</text>
</comment>
<dbReference type="Pfam" id="PF01612">
    <property type="entry name" value="DNA_pol_A_exo1"/>
    <property type="match status" value="1"/>
</dbReference>
<dbReference type="Gene3D" id="3.30.420.10">
    <property type="entry name" value="Ribonuclease H-like superfamily/Ribonuclease H"/>
    <property type="match status" value="1"/>
</dbReference>
<gene>
    <name evidence="3" type="ORF">cyc_09197</name>
</gene>
<dbReference type="InterPro" id="IPR012337">
    <property type="entry name" value="RNaseH-like_sf"/>
</dbReference>
<dbReference type="GO" id="GO:0008408">
    <property type="term" value="F:3'-5' exonuclease activity"/>
    <property type="evidence" value="ECO:0007669"/>
    <property type="project" value="InterPro"/>
</dbReference>
<evidence type="ECO:0000313" key="3">
    <source>
        <dbReference type="EMBL" id="OEH74255.1"/>
    </source>
</evidence>
<dbReference type="EMBL" id="JROU02002085">
    <property type="protein sequence ID" value="OEH74255.1"/>
    <property type="molecule type" value="Genomic_DNA"/>
</dbReference>
<protein>
    <submittedName>
        <fullName evidence="3">3-5 exonuclease domain-containing protein</fullName>
    </submittedName>
</protein>
<keyword evidence="3" id="KW-0378">Hydrolase</keyword>
<dbReference type="SUPFAM" id="SSF53098">
    <property type="entry name" value="Ribonuclease H-like"/>
    <property type="match status" value="1"/>
</dbReference>
<feature type="domain" description="3'-5' exonuclease" evidence="2">
    <location>
        <begin position="22"/>
        <end position="157"/>
    </location>
</feature>
<evidence type="ECO:0000259" key="2">
    <source>
        <dbReference type="Pfam" id="PF01612"/>
    </source>
</evidence>
<sequence>MGAPGVAAVFLLRPLGGLPHCVAAILRDSTILKATQGASLEALLLQNEFGVSAQRLFCLHQASTLLSRSRSAARGPSAILGALGGPRNSWGPGIPSLGAHGGPRGLSLRELCAIYLRESLDKAQQQSDWGGALSEQQLLYAATDADVSRRIYLAMKASLGHERMEALKTLMGPPHNGVMNSTEGPPIATLTRASRKEASLT</sequence>
<dbReference type="InParanoid" id="A0A1D3CST6"/>
<evidence type="ECO:0000256" key="1">
    <source>
        <dbReference type="SAM" id="MobiDB-lite"/>
    </source>
</evidence>
<keyword evidence="3" id="KW-0269">Exonuclease</keyword>
<feature type="region of interest" description="Disordered" evidence="1">
    <location>
        <begin position="177"/>
        <end position="201"/>
    </location>
</feature>
<dbReference type="GO" id="GO:0003676">
    <property type="term" value="F:nucleic acid binding"/>
    <property type="evidence" value="ECO:0007669"/>
    <property type="project" value="InterPro"/>
</dbReference>
<name>A0A1D3CST6_9EIME</name>
<dbReference type="Proteomes" id="UP000095192">
    <property type="component" value="Unassembled WGS sequence"/>
</dbReference>
<keyword evidence="3" id="KW-0540">Nuclease</keyword>
<dbReference type="AlphaFoldDB" id="A0A1D3CST6"/>
<reference evidence="3 4" key="1">
    <citation type="journal article" date="2016" name="BMC Genomics">
        <title>Comparative genomics reveals Cyclospora cayetanensis possesses coccidia-like metabolism and invasion components but unique surface antigens.</title>
        <authorList>
            <person name="Liu S."/>
            <person name="Wang L."/>
            <person name="Zheng H."/>
            <person name="Xu Z."/>
            <person name="Roellig D.M."/>
            <person name="Li N."/>
            <person name="Frace M.A."/>
            <person name="Tang K."/>
            <person name="Arrowood M.J."/>
            <person name="Moss D.M."/>
            <person name="Zhang L."/>
            <person name="Feng Y."/>
            <person name="Xiao L."/>
        </authorList>
    </citation>
    <scope>NUCLEOTIDE SEQUENCE [LARGE SCALE GENOMIC DNA]</scope>
    <source>
        <strain evidence="3 4">CHN_HEN01</strain>
    </source>
</reference>
<proteinExistence type="predicted"/>